<protein>
    <submittedName>
        <fullName evidence="2">Uncharacterized protein</fullName>
    </submittedName>
</protein>
<organism evidence="2">
    <name type="scientific">Cacopsylla melanoneura</name>
    <dbReference type="NCBI Taxonomy" id="428564"/>
    <lineage>
        <taxon>Eukaryota</taxon>
        <taxon>Metazoa</taxon>
        <taxon>Ecdysozoa</taxon>
        <taxon>Arthropoda</taxon>
        <taxon>Hexapoda</taxon>
        <taxon>Insecta</taxon>
        <taxon>Pterygota</taxon>
        <taxon>Neoptera</taxon>
        <taxon>Paraneoptera</taxon>
        <taxon>Hemiptera</taxon>
        <taxon>Sternorrhyncha</taxon>
        <taxon>Psylloidea</taxon>
        <taxon>Psyllidae</taxon>
        <taxon>Psyllinae</taxon>
        <taxon>Cacopsylla</taxon>
    </lineage>
</organism>
<dbReference type="EMBL" id="HBUF01020662">
    <property type="protein sequence ID" value="CAG6611077.1"/>
    <property type="molecule type" value="Transcribed_RNA"/>
</dbReference>
<dbReference type="EMBL" id="HBUF01020660">
    <property type="protein sequence ID" value="CAG6611072.1"/>
    <property type="molecule type" value="Transcribed_RNA"/>
</dbReference>
<keyword evidence="1" id="KW-0812">Transmembrane</keyword>
<feature type="transmembrane region" description="Helical" evidence="1">
    <location>
        <begin position="57"/>
        <end position="85"/>
    </location>
</feature>
<keyword evidence="1" id="KW-1133">Transmembrane helix</keyword>
<evidence type="ECO:0000313" key="2">
    <source>
        <dbReference type="EMBL" id="CAG6611077.1"/>
    </source>
</evidence>
<name>A0A8D8PQ27_9HEMI</name>
<evidence type="ECO:0000256" key="1">
    <source>
        <dbReference type="SAM" id="Phobius"/>
    </source>
</evidence>
<feature type="transmembrane region" description="Helical" evidence="1">
    <location>
        <begin position="106"/>
        <end position="126"/>
    </location>
</feature>
<dbReference type="EMBL" id="HBUF01020661">
    <property type="protein sequence ID" value="CAG6611075.1"/>
    <property type="molecule type" value="Transcribed_RNA"/>
</dbReference>
<accession>A0A8D8PQ27</accession>
<dbReference type="AlphaFoldDB" id="A0A8D8PQ27"/>
<keyword evidence="1" id="KW-0472">Membrane</keyword>
<sequence length="144" mass="17397">MCAEEVISKRICYNFWIIQFCSFMLDCLLISYGFSVLVEFPKLRTVFFDILRHCLDIIIIIYFNLFLTCFSKVSVFIELFCRFVFNFSYPFFSSERFLGLKCPPDWMLVFIIFGFKSLYMFLKYFIDCVIKTFKFHINIITCFL</sequence>
<dbReference type="EMBL" id="HBUF01260043">
    <property type="protein sequence ID" value="CAG6682633.1"/>
    <property type="molecule type" value="Transcribed_RNA"/>
</dbReference>
<dbReference type="EMBL" id="HBUF01020663">
    <property type="protein sequence ID" value="CAG6611080.1"/>
    <property type="molecule type" value="Transcribed_RNA"/>
</dbReference>
<feature type="transmembrane region" description="Helical" evidence="1">
    <location>
        <begin position="12"/>
        <end position="37"/>
    </location>
</feature>
<proteinExistence type="predicted"/>
<reference evidence="2" key="1">
    <citation type="submission" date="2021-05" db="EMBL/GenBank/DDBJ databases">
        <authorList>
            <person name="Alioto T."/>
            <person name="Alioto T."/>
            <person name="Gomez Garrido J."/>
        </authorList>
    </citation>
    <scope>NUCLEOTIDE SEQUENCE</scope>
</reference>
<dbReference type="EMBL" id="HBUF01260042">
    <property type="protein sequence ID" value="CAG6682632.1"/>
    <property type="molecule type" value="Transcribed_RNA"/>
</dbReference>